<evidence type="ECO:0000313" key="3">
    <source>
        <dbReference type="Proteomes" id="UP000886595"/>
    </source>
</evidence>
<dbReference type="AlphaFoldDB" id="A0A8X8ALQ8"/>
<proteinExistence type="predicted"/>
<feature type="region of interest" description="Disordered" evidence="1">
    <location>
        <begin position="19"/>
        <end position="46"/>
    </location>
</feature>
<protein>
    <submittedName>
        <fullName evidence="2">Uncharacterized protein</fullName>
    </submittedName>
</protein>
<accession>A0A8X8ALQ8</accession>
<keyword evidence="3" id="KW-1185">Reference proteome</keyword>
<sequence>MASFLHTISLSPNRSLNSAAVAATIQPPDSSQQPSPPPLPSEKNSRLHSLLSRSYYSGVKKSPSHH</sequence>
<gene>
    <name evidence="2" type="ORF">Bca52824_027723</name>
</gene>
<dbReference type="Proteomes" id="UP000886595">
    <property type="component" value="Unassembled WGS sequence"/>
</dbReference>
<comment type="caution">
    <text evidence="2">The sequence shown here is derived from an EMBL/GenBank/DDBJ whole genome shotgun (WGS) entry which is preliminary data.</text>
</comment>
<evidence type="ECO:0000313" key="2">
    <source>
        <dbReference type="EMBL" id="KAG2307975.1"/>
    </source>
</evidence>
<organism evidence="2 3">
    <name type="scientific">Brassica carinata</name>
    <name type="common">Ethiopian mustard</name>
    <name type="synonym">Abyssinian cabbage</name>
    <dbReference type="NCBI Taxonomy" id="52824"/>
    <lineage>
        <taxon>Eukaryota</taxon>
        <taxon>Viridiplantae</taxon>
        <taxon>Streptophyta</taxon>
        <taxon>Embryophyta</taxon>
        <taxon>Tracheophyta</taxon>
        <taxon>Spermatophyta</taxon>
        <taxon>Magnoliopsida</taxon>
        <taxon>eudicotyledons</taxon>
        <taxon>Gunneridae</taxon>
        <taxon>Pentapetalae</taxon>
        <taxon>rosids</taxon>
        <taxon>malvids</taxon>
        <taxon>Brassicales</taxon>
        <taxon>Brassicaceae</taxon>
        <taxon>Brassiceae</taxon>
        <taxon>Brassica</taxon>
    </lineage>
</organism>
<name>A0A8X8ALQ8_BRACI</name>
<reference evidence="2 3" key="1">
    <citation type="submission" date="2020-02" db="EMBL/GenBank/DDBJ databases">
        <authorList>
            <person name="Ma Q."/>
            <person name="Huang Y."/>
            <person name="Song X."/>
            <person name="Pei D."/>
        </authorList>
    </citation>
    <scope>NUCLEOTIDE SEQUENCE [LARGE SCALE GENOMIC DNA]</scope>
    <source>
        <strain evidence="2">Sxm20200214</strain>
        <tissue evidence="2">Leaf</tissue>
    </source>
</reference>
<dbReference type="EMBL" id="JAAMPC010000006">
    <property type="protein sequence ID" value="KAG2307975.1"/>
    <property type="molecule type" value="Genomic_DNA"/>
</dbReference>
<evidence type="ECO:0000256" key="1">
    <source>
        <dbReference type="SAM" id="MobiDB-lite"/>
    </source>
</evidence>